<evidence type="ECO:0008006" key="5">
    <source>
        <dbReference type="Google" id="ProtNLM"/>
    </source>
</evidence>
<accession>A0ABW0Z6B7</accession>
<dbReference type="Proteomes" id="UP001596083">
    <property type="component" value="Unassembled WGS sequence"/>
</dbReference>
<evidence type="ECO:0000313" key="4">
    <source>
        <dbReference type="Proteomes" id="UP001596083"/>
    </source>
</evidence>
<evidence type="ECO:0000313" key="3">
    <source>
        <dbReference type="EMBL" id="MFC5723972.1"/>
    </source>
</evidence>
<reference evidence="4" key="1">
    <citation type="journal article" date="2019" name="Int. J. Syst. Evol. Microbiol.">
        <title>The Global Catalogue of Microorganisms (GCM) 10K type strain sequencing project: providing services to taxonomists for standard genome sequencing and annotation.</title>
        <authorList>
            <consortium name="The Broad Institute Genomics Platform"/>
            <consortium name="The Broad Institute Genome Sequencing Center for Infectious Disease"/>
            <person name="Wu L."/>
            <person name="Ma J."/>
        </authorList>
    </citation>
    <scope>NUCLEOTIDE SEQUENCE [LARGE SCALE GENOMIC DNA]</scope>
    <source>
        <strain evidence="4">CGMCC 4.7304</strain>
    </source>
</reference>
<evidence type="ECO:0000256" key="1">
    <source>
        <dbReference type="SAM" id="MobiDB-lite"/>
    </source>
</evidence>
<feature type="region of interest" description="Disordered" evidence="1">
    <location>
        <begin position="25"/>
        <end position="83"/>
    </location>
</feature>
<feature type="chain" id="PRO_5045850086" description="Secreted protein" evidence="2">
    <location>
        <begin position="25"/>
        <end position="102"/>
    </location>
</feature>
<sequence length="102" mass="10503">MRRMPAAVIGAVALLCFTVPAAGAADALGARPPGPGPVRDDDTNNGRETNGRETNGRETVGRETTGRETVEQDGVDRQDNGRFLGGGDSVLKGVLDALIGLS</sequence>
<proteinExistence type="predicted"/>
<comment type="caution">
    <text evidence="3">The sequence shown here is derived from an EMBL/GenBank/DDBJ whole genome shotgun (WGS) entry which is preliminary data.</text>
</comment>
<gene>
    <name evidence="3" type="ORF">ACFP1Z_27780</name>
</gene>
<protein>
    <recommendedName>
        <fullName evidence="5">Secreted protein</fullName>
    </recommendedName>
</protein>
<feature type="compositionally biased region" description="Basic and acidic residues" evidence="1">
    <location>
        <begin position="38"/>
        <end position="80"/>
    </location>
</feature>
<feature type="signal peptide" evidence="2">
    <location>
        <begin position="1"/>
        <end position="24"/>
    </location>
</feature>
<name>A0ABW0Z6B7_9ACTN</name>
<organism evidence="3 4">
    <name type="scientific">Streptomyces gamaensis</name>
    <dbReference type="NCBI Taxonomy" id="1763542"/>
    <lineage>
        <taxon>Bacteria</taxon>
        <taxon>Bacillati</taxon>
        <taxon>Actinomycetota</taxon>
        <taxon>Actinomycetes</taxon>
        <taxon>Kitasatosporales</taxon>
        <taxon>Streptomycetaceae</taxon>
        <taxon>Streptomyces</taxon>
    </lineage>
</organism>
<dbReference type="RefSeq" id="WP_390320401.1">
    <property type="nucleotide sequence ID" value="NZ_JBHSPB010000022.1"/>
</dbReference>
<keyword evidence="2" id="KW-0732">Signal</keyword>
<dbReference type="EMBL" id="JBHSPB010000022">
    <property type="protein sequence ID" value="MFC5723972.1"/>
    <property type="molecule type" value="Genomic_DNA"/>
</dbReference>
<keyword evidence="4" id="KW-1185">Reference proteome</keyword>
<evidence type="ECO:0000256" key="2">
    <source>
        <dbReference type="SAM" id="SignalP"/>
    </source>
</evidence>